<accession>A0A3M7QPM8</accession>
<keyword evidence="2" id="KW-1185">Reference proteome</keyword>
<comment type="caution">
    <text evidence="1">The sequence shown here is derived from an EMBL/GenBank/DDBJ whole genome shotgun (WGS) entry which is preliminary data.</text>
</comment>
<organism evidence="1 2">
    <name type="scientific">Brachionus plicatilis</name>
    <name type="common">Marine rotifer</name>
    <name type="synonym">Brachionus muelleri</name>
    <dbReference type="NCBI Taxonomy" id="10195"/>
    <lineage>
        <taxon>Eukaryota</taxon>
        <taxon>Metazoa</taxon>
        <taxon>Spiralia</taxon>
        <taxon>Gnathifera</taxon>
        <taxon>Rotifera</taxon>
        <taxon>Eurotatoria</taxon>
        <taxon>Monogononta</taxon>
        <taxon>Pseudotrocha</taxon>
        <taxon>Ploima</taxon>
        <taxon>Brachionidae</taxon>
        <taxon>Brachionus</taxon>
    </lineage>
</organism>
<evidence type="ECO:0000313" key="1">
    <source>
        <dbReference type="EMBL" id="RNA13024.1"/>
    </source>
</evidence>
<dbReference type="Proteomes" id="UP000276133">
    <property type="component" value="Unassembled WGS sequence"/>
</dbReference>
<dbReference type="AlphaFoldDB" id="A0A3M7QPM8"/>
<dbReference type="EMBL" id="REGN01005527">
    <property type="protein sequence ID" value="RNA13024.1"/>
    <property type="molecule type" value="Genomic_DNA"/>
</dbReference>
<sequence>MTKYFSNLFNDSREKHKLIKQYGQFCFKFNKNFSKLKKTKTTKPTEFQLSFNLICVFGSDTILENELKKPNSI</sequence>
<evidence type="ECO:0000313" key="2">
    <source>
        <dbReference type="Proteomes" id="UP000276133"/>
    </source>
</evidence>
<protein>
    <submittedName>
        <fullName evidence="1">Uncharacterized protein</fullName>
    </submittedName>
</protein>
<gene>
    <name evidence="1" type="ORF">BpHYR1_031702</name>
</gene>
<name>A0A3M7QPM8_BRAPC</name>
<proteinExistence type="predicted"/>
<reference evidence="1 2" key="1">
    <citation type="journal article" date="2018" name="Sci. Rep.">
        <title>Genomic signatures of local adaptation to the degree of environmental predictability in rotifers.</title>
        <authorList>
            <person name="Franch-Gras L."/>
            <person name="Hahn C."/>
            <person name="Garcia-Roger E.M."/>
            <person name="Carmona M.J."/>
            <person name="Serra M."/>
            <person name="Gomez A."/>
        </authorList>
    </citation>
    <scope>NUCLEOTIDE SEQUENCE [LARGE SCALE GENOMIC DNA]</scope>
    <source>
        <strain evidence="1">HYR1</strain>
    </source>
</reference>